<evidence type="ECO:0000256" key="1">
    <source>
        <dbReference type="ARBA" id="ARBA00004328"/>
    </source>
</evidence>
<reference evidence="4" key="1">
    <citation type="submission" date="2017-01" db="EMBL/GenBank/DDBJ databases">
        <title>High-throughput sequencing uncovers low homogeneity in the biogeography of single-stranded DNA viruses.</title>
        <authorList>
            <person name="Pearson V.M."/>
            <person name="Rokyta D.R."/>
        </authorList>
    </citation>
    <scope>NUCLEOTIDE SEQUENCE</scope>
</reference>
<comment type="subcellular location">
    <subcellularLocation>
        <location evidence="1">Virion</location>
    </subcellularLocation>
</comment>
<keyword evidence="2" id="KW-0167">Capsid protein</keyword>
<evidence type="ECO:0000313" key="4">
    <source>
        <dbReference type="EMBL" id="AUM62042.1"/>
    </source>
</evidence>
<dbReference type="GO" id="GO:0019028">
    <property type="term" value="C:viral capsid"/>
    <property type="evidence" value="ECO:0007669"/>
    <property type="project" value="UniProtKB-KW"/>
</dbReference>
<dbReference type="SUPFAM" id="SSF88650">
    <property type="entry name" value="Satellite viruses"/>
    <property type="match status" value="1"/>
</dbReference>
<name>A0A2K9LT40_9VIRU</name>
<dbReference type="InterPro" id="IPR037164">
    <property type="entry name" value="Satellite_virus_coat_sf"/>
</dbReference>
<evidence type="ECO:0000256" key="2">
    <source>
        <dbReference type="ARBA" id="ARBA00022561"/>
    </source>
</evidence>
<dbReference type="InterPro" id="IPR029053">
    <property type="entry name" value="Viral_coat"/>
</dbReference>
<dbReference type="GO" id="GO:0005198">
    <property type="term" value="F:structural molecule activity"/>
    <property type="evidence" value="ECO:0007669"/>
    <property type="project" value="InterPro"/>
</dbReference>
<accession>A0A2K9LT40</accession>
<dbReference type="EMBL" id="KY487988">
    <property type="protein sequence ID" value="AUM62042.1"/>
    <property type="molecule type" value="Genomic_DNA"/>
</dbReference>
<protein>
    <submittedName>
        <fullName evidence="4">Capsid</fullName>
    </submittedName>
</protein>
<sequence length="260" mass="28716">MAGIRRGRYPFRKARVSRRPTRFIRGTAPSAQSQGMQFVPRVLGNPLSFSERKYFDSEVVNRAIAITASTYANATVNPSTLNTCFAPTPGTGINQRIGRSVRVVSFKIRGELEIGAADDISSNLPMAPVNFRFIIAIDKQSNGAAPPSADLINSGNNFLAWNMFQNTASFGRFKVLKDKNFLIQDPNYGQDISGLDRNGRSIIFNYVFKFRRGLVVHFNAGSAGTIADITNNSINVFCGANNITTNPIINYKCRTCYYDS</sequence>
<dbReference type="Gene3D" id="2.60.120.20">
    <property type="match status" value="1"/>
</dbReference>
<organism evidence="4">
    <name type="scientific">uncultured virus</name>
    <dbReference type="NCBI Taxonomy" id="340016"/>
    <lineage>
        <taxon>Viruses</taxon>
        <taxon>environmental samples</taxon>
    </lineage>
</organism>
<gene>
    <name evidence="4" type="primary">Cap</name>
</gene>
<proteinExistence type="predicted"/>
<keyword evidence="3" id="KW-0946">Virion</keyword>
<evidence type="ECO:0000256" key="3">
    <source>
        <dbReference type="ARBA" id="ARBA00022844"/>
    </source>
</evidence>